<dbReference type="EMBL" id="FNAG01000007">
    <property type="protein sequence ID" value="SDD81119.1"/>
    <property type="molecule type" value="Genomic_DNA"/>
</dbReference>
<evidence type="ECO:0008006" key="4">
    <source>
        <dbReference type="Google" id="ProtNLM"/>
    </source>
</evidence>
<protein>
    <recommendedName>
        <fullName evidence="4">DUF349 domain-containing protein</fullName>
    </recommendedName>
</protein>
<dbReference type="STRING" id="265719.SAMN04488509_107139"/>
<dbReference type="InterPro" id="IPR007139">
    <property type="entry name" value="DUF349"/>
</dbReference>
<sequence length="857" mass="92573">MKLFARFRRPLWEHPETLRRAEAVRSETAPELVRLLPQIAASDSAAEVRRAAIARIDSADTLLGLLPAEKDSGCREAILGRVRARLLDAKVPAAERQQLASHSALPAELAETMAESAPEPELREAAVLRLNKPGLLQRRCLKDPDPALRLRLLERISDEATLDRIAEAARGQDKALSRRAREKADALKLARGDAGAINQRALQLGSAFDALARSLPTDADEQLASLETEVEQLAPRLDAALLRRLQGHAASARAAVNALKTAHLPKPEPQPAALEAALIEAGAVDEAATAAATVAAEPADDAVGEASAADTARVTPVDADGAANPANDTITVTPAPAAAAQPPDEALREALRQGLAGVEDQRLGIAKPALEAARARLAAGVKPTPGQRDKLRELEAGVADMERWQRWAGNKVRARLCDEVEALIGSGLHPDAVANRVKELQDEWAKVEAAEPDHGEHATGIGKRFRALCHRALAPARPYFEQRRALRSQKASEIDAAIAALATDIEQAPDDLKPLRERVVAALRQLDEVEPRARAALGKRLRAQLDQLDALRDARNQAAVEGKQALLERLRFAARGDATQAINVAKAIQQEWRTAPRADRKTEDRLWAELRGIVDPLFEAARAGAQARTEALAAVEAERRGLVEAVQALAQAEDLGQIDAQLAELEARWQAQQPQLEEAAGDARPGRNPRDRSQPERGERGDRQDRRPRPPRAAEGSLEREFEKAVERLRAAQKTQREARAKQSLQSLLDAALDPSKEEALGESERRELSTARSRDVSGESREDALIGLELDAGIDSPADAAARRRELQMQRLAERMGSGSARPDARAALLAWAAHAPQADAAQNARAARALNALLG</sequence>
<keyword evidence="3" id="KW-1185">Reference proteome</keyword>
<gene>
    <name evidence="2" type="ORF">SAMN04488509_107139</name>
</gene>
<evidence type="ECO:0000313" key="3">
    <source>
        <dbReference type="Proteomes" id="UP000199603"/>
    </source>
</evidence>
<feature type="compositionally biased region" description="Basic and acidic residues" evidence="1">
    <location>
        <begin position="684"/>
        <end position="708"/>
    </location>
</feature>
<evidence type="ECO:0000256" key="1">
    <source>
        <dbReference type="SAM" id="MobiDB-lite"/>
    </source>
</evidence>
<dbReference type="AlphaFoldDB" id="A0A1G6XSE3"/>
<dbReference type="Pfam" id="PF03993">
    <property type="entry name" value="DUF349"/>
    <property type="match status" value="1"/>
</dbReference>
<feature type="compositionally biased region" description="Basic and acidic residues" evidence="1">
    <location>
        <begin position="717"/>
        <end position="741"/>
    </location>
</feature>
<feature type="region of interest" description="Disordered" evidence="1">
    <location>
        <begin position="672"/>
        <end position="781"/>
    </location>
</feature>
<proteinExistence type="predicted"/>
<dbReference type="OrthoDB" id="5523335at2"/>
<reference evidence="2 3" key="1">
    <citation type="submission" date="2016-10" db="EMBL/GenBank/DDBJ databases">
        <authorList>
            <person name="de Groot N.N."/>
        </authorList>
    </citation>
    <scope>NUCLEOTIDE SEQUENCE [LARGE SCALE GENOMIC DNA]</scope>
    <source>
        <strain evidence="2 3">DSM 16957</strain>
    </source>
</reference>
<dbReference type="Proteomes" id="UP000199603">
    <property type="component" value="Unassembled WGS sequence"/>
</dbReference>
<feature type="compositionally biased region" description="Basic and acidic residues" evidence="1">
    <location>
        <begin position="755"/>
        <end position="781"/>
    </location>
</feature>
<dbReference type="RefSeq" id="WP_091243283.1">
    <property type="nucleotide sequence ID" value="NZ_FNAG01000007.1"/>
</dbReference>
<evidence type="ECO:0000313" key="2">
    <source>
        <dbReference type="EMBL" id="SDD81119.1"/>
    </source>
</evidence>
<accession>A0A1G6XSE3</accession>
<name>A0A1G6XSE3_9GAMM</name>
<organism evidence="2 3">
    <name type="scientific">Aquimonas voraii</name>
    <dbReference type="NCBI Taxonomy" id="265719"/>
    <lineage>
        <taxon>Bacteria</taxon>
        <taxon>Pseudomonadati</taxon>
        <taxon>Pseudomonadota</taxon>
        <taxon>Gammaproteobacteria</taxon>
        <taxon>Lysobacterales</taxon>
        <taxon>Lysobacteraceae</taxon>
        <taxon>Aquimonas</taxon>
    </lineage>
</organism>